<keyword evidence="4" id="KW-1185">Reference proteome</keyword>
<evidence type="ECO:0000313" key="4">
    <source>
        <dbReference type="Proteomes" id="UP000039865"/>
    </source>
</evidence>
<dbReference type="InterPro" id="IPR029058">
    <property type="entry name" value="AB_hydrolase_fold"/>
</dbReference>
<feature type="domain" description="AB hydrolase-1" evidence="2">
    <location>
        <begin position="56"/>
        <end position="145"/>
    </location>
</feature>
<dbReference type="EMBL" id="CCKQ01011099">
    <property type="protein sequence ID" value="CDW82640.1"/>
    <property type="molecule type" value="Genomic_DNA"/>
</dbReference>
<dbReference type="GO" id="GO:0006654">
    <property type="term" value="P:phosphatidic acid biosynthetic process"/>
    <property type="evidence" value="ECO:0007669"/>
    <property type="project" value="TreeGrafter"/>
</dbReference>
<gene>
    <name evidence="3" type="primary">Contig19588.g20769</name>
    <name evidence="3" type="ORF">STYLEM_11673</name>
</gene>
<dbReference type="Proteomes" id="UP000039865">
    <property type="component" value="Unassembled WGS sequence"/>
</dbReference>
<dbReference type="InParanoid" id="A0A078AJT1"/>
<name>A0A078AJT1_STYLE</name>
<accession>A0A078AJT1</accession>
<evidence type="ECO:0000256" key="1">
    <source>
        <dbReference type="ARBA" id="ARBA00038097"/>
    </source>
</evidence>
<evidence type="ECO:0000313" key="3">
    <source>
        <dbReference type="EMBL" id="CDW82640.1"/>
    </source>
</evidence>
<comment type="similarity">
    <text evidence="1">Belongs to the peptidase S33 family. ABHD4/ABHD5 subfamily.</text>
</comment>
<dbReference type="FunCoup" id="A0A078AJT1">
    <property type="interactions" value="12"/>
</dbReference>
<dbReference type="GO" id="GO:0055088">
    <property type="term" value="P:lipid homeostasis"/>
    <property type="evidence" value="ECO:0007669"/>
    <property type="project" value="TreeGrafter"/>
</dbReference>
<dbReference type="SUPFAM" id="SSF53474">
    <property type="entry name" value="alpha/beta-Hydrolases"/>
    <property type="match status" value="1"/>
</dbReference>
<dbReference type="Pfam" id="PF00561">
    <property type="entry name" value="Abhydrolase_1"/>
    <property type="match status" value="1"/>
</dbReference>
<protein>
    <recommendedName>
        <fullName evidence="2">AB hydrolase-1 domain-containing protein</fullName>
    </recommendedName>
</protein>
<dbReference type="PANTHER" id="PTHR42886:SF29">
    <property type="entry name" value="PUMMELIG, ISOFORM A"/>
    <property type="match status" value="1"/>
</dbReference>
<reference evidence="3 4" key="1">
    <citation type="submission" date="2014-06" db="EMBL/GenBank/DDBJ databases">
        <authorList>
            <person name="Swart Estienne"/>
        </authorList>
    </citation>
    <scope>NUCLEOTIDE SEQUENCE [LARGE SCALE GENOMIC DNA]</scope>
    <source>
        <strain evidence="3 4">130c</strain>
    </source>
</reference>
<evidence type="ECO:0000259" key="2">
    <source>
        <dbReference type="Pfam" id="PF00561"/>
    </source>
</evidence>
<dbReference type="InterPro" id="IPR000073">
    <property type="entry name" value="AB_hydrolase_1"/>
</dbReference>
<dbReference type="AlphaFoldDB" id="A0A078AJT1"/>
<proteinExistence type="inferred from homology"/>
<dbReference type="Gene3D" id="3.40.50.1820">
    <property type="entry name" value="alpha/beta hydrolase"/>
    <property type="match status" value="1"/>
</dbReference>
<sequence length="376" mass="44000">MGTAWSGVSESQFQTYERRMLSHTGIPLQNFEIFNVIIDNKRNYVRTVRVGLEKNPPMVLIHGYGGSGIMFWQIIKPLADKYNLFVLDVLGYGGSKLWRKQIDLEKFILVGHSFGGYLCGIYASRYPYRVKKLQLLSPAGIGKQPENYEVMMQLEYYQKKIKPMFDSKLEEYAWNGVYFKYYEPQAEDVLIVSLVAMQVEIFLVFQSLTNLIINGSSEYSIYKCLNYDLFAIHPLEEDDRLGGIQIPVSIFYGDRDWMPQEGALNVINKNPYRGTHSHFHIIKNSNHHLYFDNPDELSKKILKDLENINEIDDVKSQKQELITSFDKNNEKESMYIKNEIDAWLDLIEDFNDSKSKMFYDRQFSTINLNQQFDYVM</sequence>
<dbReference type="GO" id="GO:0042171">
    <property type="term" value="F:lysophosphatidic acid acyltransferase activity"/>
    <property type="evidence" value="ECO:0007669"/>
    <property type="project" value="TreeGrafter"/>
</dbReference>
<dbReference type="GO" id="GO:0052689">
    <property type="term" value="F:carboxylic ester hydrolase activity"/>
    <property type="evidence" value="ECO:0007669"/>
    <property type="project" value="TreeGrafter"/>
</dbReference>
<dbReference type="PANTHER" id="PTHR42886">
    <property type="entry name" value="RE40534P-RELATED"/>
    <property type="match status" value="1"/>
</dbReference>
<organism evidence="3 4">
    <name type="scientific">Stylonychia lemnae</name>
    <name type="common">Ciliate</name>
    <dbReference type="NCBI Taxonomy" id="5949"/>
    <lineage>
        <taxon>Eukaryota</taxon>
        <taxon>Sar</taxon>
        <taxon>Alveolata</taxon>
        <taxon>Ciliophora</taxon>
        <taxon>Intramacronucleata</taxon>
        <taxon>Spirotrichea</taxon>
        <taxon>Stichotrichia</taxon>
        <taxon>Sporadotrichida</taxon>
        <taxon>Oxytrichidae</taxon>
        <taxon>Stylonychinae</taxon>
        <taxon>Stylonychia</taxon>
    </lineage>
</organism>
<dbReference type="OrthoDB" id="430332at2759"/>